<dbReference type="EMBL" id="LR797191">
    <property type="protein sequence ID" value="CAB4192321.1"/>
    <property type="molecule type" value="Genomic_DNA"/>
</dbReference>
<dbReference type="EMBL" id="LR796973">
    <property type="protein sequence ID" value="CAB4178845.1"/>
    <property type="molecule type" value="Genomic_DNA"/>
</dbReference>
<sequence length="61" mass="6677">MTQWLTLQEAAGLLGLSVSTLRVQVRGGRLAGKKIGPLWFVEAAEVARYRRESLGKPGPKK</sequence>
<reference evidence="6" key="1">
    <citation type="submission" date="2020-05" db="EMBL/GenBank/DDBJ databases">
        <authorList>
            <person name="Chiriac C."/>
            <person name="Salcher M."/>
            <person name="Ghai R."/>
            <person name="Kavagutti S V."/>
        </authorList>
    </citation>
    <scope>NUCLEOTIDE SEQUENCE</scope>
</reference>
<evidence type="ECO:0000313" key="5">
    <source>
        <dbReference type="EMBL" id="CAB4192321.1"/>
    </source>
</evidence>
<accession>A0A6J5SN94</accession>
<evidence type="ECO:0000313" key="4">
    <source>
        <dbReference type="EMBL" id="CAB4189414.1"/>
    </source>
</evidence>
<gene>
    <name evidence="3" type="ORF">UFOVP1028_10</name>
    <name evidence="4" type="ORF">UFOVP1187_9</name>
    <name evidence="5" type="ORF">UFOVP1235_26</name>
    <name evidence="6" type="ORF">UFOVP1488_9</name>
    <name evidence="2" type="ORF">UFOVP960_21</name>
</gene>
<evidence type="ECO:0000313" key="6">
    <source>
        <dbReference type="EMBL" id="CAB4215781.1"/>
    </source>
</evidence>
<dbReference type="Pfam" id="PF12728">
    <property type="entry name" value="HTH_17"/>
    <property type="match status" value="1"/>
</dbReference>
<dbReference type="InterPro" id="IPR009061">
    <property type="entry name" value="DNA-bd_dom_put_sf"/>
</dbReference>
<dbReference type="InterPro" id="IPR041657">
    <property type="entry name" value="HTH_17"/>
</dbReference>
<dbReference type="EMBL" id="LR797134">
    <property type="protein sequence ID" value="CAB4189414.1"/>
    <property type="molecule type" value="Genomic_DNA"/>
</dbReference>
<evidence type="ECO:0000313" key="2">
    <source>
        <dbReference type="EMBL" id="CAB4174018.1"/>
    </source>
</evidence>
<feature type="domain" description="Helix-turn-helix" evidence="1">
    <location>
        <begin position="4"/>
        <end position="52"/>
    </location>
</feature>
<name>A0A6J5SN94_9CAUD</name>
<evidence type="ECO:0000313" key="3">
    <source>
        <dbReference type="EMBL" id="CAB4178845.1"/>
    </source>
</evidence>
<dbReference type="SUPFAM" id="SSF46955">
    <property type="entry name" value="Putative DNA-binding domain"/>
    <property type="match status" value="1"/>
</dbReference>
<protein>
    <submittedName>
        <fullName evidence="6">Helix-turn-helix domain containing protein</fullName>
    </submittedName>
</protein>
<dbReference type="EMBL" id="LR796913">
    <property type="protein sequence ID" value="CAB4174018.1"/>
    <property type="molecule type" value="Genomic_DNA"/>
</dbReference>
<evidence type="ECO:0000259" key="1">
    <source>
        <dbReference type="Pfam" id="PF12728"/>
    </source>
</evidence>
<organism evidence="6">
    <name type="scientific">uncultured Caudovirales phage</name>
    <dbReference type="NCBI Taxonomy" id="2100421"/>
    <lineage>
        <taxon>Viruses</taxon>
        <taxon>Duplodnaviria</taxon>
        <taxon>Heunggongvirae</taxon>
        <taxon>Uroviricota</taxon>
        <taxon>Caudoviricetes</taxon>
        <taxon>Peduoviridae</taxon>
        <taxon>Maltschvirus</taxon>
        <taxon>Maltschvirus maltsch</taxon>
    </lineage>
</organism>
<proteinExistence type="predicted"/>
<dbReference type="EMBL" id="LR797432">
    <property type="protein sequence ID" value="CAB4215781.1"/>
    <property type="molecule type" value="Genomic_DNA"/>
</dbReference>